<gene>
    <name evidence="7" type="ORF">GCM10010528_04250</name>
</gene>
<comment type="caution">
    <text evidence="7">The sequence shown here is derived from an EMBL/GenBank/DDBJ whole genome shotgun (WGS) entry which is preliminary data.</text>
</comment>
<protein>
    <submittedName>
        <fullName evidence="7">VIT family protein</fullName>
    </submittedName>
</protein>
<evidence type="ECO:0000256" key="6">
    <source>
        <dbReference type="SAM" id="Phobius"/>
    </source>
</evidence>
<feature type="transmembrane region" description="Helical" evidence="6">
    <location>
        <begin position="157"/>
        <end position="179"/>
    </location>
</feature>
<accession>A0ABN3YEI2</accession>
<dbReference type="CDD" id="cd02432">
    <property type="entry name" value="Nodulin-21_like_1"/>
    <property type="match status" value="1"/>
</dbReference>
<evidence type="ECO:0000313" key="8">
    <source>
        <dbReference type="Proteomes" id="UP001501035"/>
    </source>
</evidence>
<feature type="transmembrane region" description="Helical" evidence="6">
    <location>
        <begin position="30"/>
        <end position="52"/>
    </location>
</feature>
<dbReference type="EMBL" id="BAAAVS010000002">
    <property type="protein sequence ID" value="GAA3025486.1"/>
    <property type="molecule type" value="Genomic_DNA"/>
</dbReference>
<feature type="transmembrane region" description="Helical" evidence="6">
    <location>
        <begin position="58"/>
        <end position="76"/>
    </location>
</feature>
<organism evidence="7 8">
    <name type="scientific">Gordonia defluvii</name>
    <dbReference type="NCBI Taxonomy" id="283718"/>
    <lineage>
        <taxon>Bacteria</taxon>
        <taxon>Bacillati</taxon>
        <taxon>Actinomycetota</taxon>
        <taxon>Actinomycetes</taxon>
        <taxon>Mycobacteriales</taxon>
        <taxon>Gordoniaceae</taxon>
        <taxon>Gordonia</taxon>
    </lineage>
</organism>
<dbReference type="InterPro" id="IPR008217">
    <property type="entry name" value="Ccc1_fam"/>
</dbReference>
<feature type="transmembrane region" description="Helical" evidence="6">
    <location>
        <begin position="220"/>
        <end position="242"/>
    </location>
</feature>
<keyword evidence="2 6" id="KW-0812">Transmembrane</keyword>
<sequence length="243" mass="24674">MTETAATVPHAHPDEPHTGGLANRLNWLRAGVLGANDGIVSTAGIVVGVAAASADRTALFTAGIAALAAGAVSMALGEYVSVSTQRDTEAALLTKERRELREEPEAELAELAGLYEAKGLSSATAHLVAAELTEHDALAAHADAELKLDPDDLANPWLAALSSAIAFTVGALLPLIAVLLPPVAWRIPVVFVSVLLALMLTGTIGALLGGAKVLRPTMRVVIGGALAMIVTYGIGSLVGTAVG</sequence>
<feature type="transmembrane region" description="Helical" evidence="6">
    <location>
        <begin position="185"/>
        <end position="208"/>
    </location>
</feature>
<evidence type="ECO:0000256" key="3">
    <source>
        <dbReference type="ARBA" id="ARBA00022989"/>
    </source>
</evidence>
<evidence type="ECO:0000256" key="4">
    <source>
        <dbReference type="ARBA" id="ARBA00023136"/>
    </source>
</evidence>
<reference evidence="7 8" key="1">
    <citation type="journal article" date="2019" name="Int. J. Syst. Evol. Microbiol.">
        <title>The Global Catalogue of Microorganisms (GCM) 10K type strain sequencing project: providing services to taxonomists for standard genome sequencing and annotation.</title>
        <authorList>
            <consortium name="The Broad Institute Genomics Platform"/>
            <consortium name="The Broad Institute Genome Sequencing Center for Infectious Disease"/>
            <person name="Wu L."/>
            <person name="Ma J."/>
        </authorList>
    </citation>
    <scope>NUCLEOTIDE SEQUENCE [LARGE SCALE GENOMIC DNA]</scope>
    <source>
        <strain evidence="7 8">JCM 14234</strain>
    </source>
</reference>
<evidence type="ECO:0000256" key="5">
    <source>
        <dbReference type="SAM" id="MobiDB-lite"/>
    </source>
</evidence>
<dbReference type="RefSeq" id="WP_290714285.1">
    <property type="nucleotide sequence ID" value="NZ_BAAAVS010000002.1"/>
</dbReference>
<name>A0ABN3YEI2_9ACTN</name>
<evidence type="ECO:0000313" key="7">
    <source>
        <dbReference type="EMBL" id="GAA3025486.1"/>
    </source>
</evidence>
<dbReference type="Pfam" id="PF01988">
    <property type="entry name" value="VIT1"/>
    <property type="match status" value="1"/>
</dbReference>
<evidence type="ECO:0000256" key="2">
    <source>
        <dbReference type="ARBA" id="ARBA00022692"/>
    </source>
</evidence>
<keyword evidence="8" id="KW-1185">Reference proteome</keyword>
<dbReference type="PANTHER" id="PTHR31851">
    <property type="entry name" value="FE(2+)/MN(2+) TRANSPORTER PCL1"/>
    <property type="match status" value="1"/>
</dbReference>
<dbReference type="Proteomes" id="UP001501035">
    <property type="component" value="Unassembled WGS sequence"/>
</dbReference>
<proteinExistence type="predicted"/>
<comment type="subcellular location">
    <subcellularLocation>
        <location evidence="1">Endomembrane system</location>
        <topology evidence="1">Multi-pass membrane protein</topology>
    </subcellularLocation>
</comment>
<keyword evidence="3 6" id="KW-1133">Transmembrane helix</keyword>
<feature type="region of interest" description="Disordered" evidence="5">
    <location>
        <begin position="1"/>
        <end position="20"/>
    </location>
</feature>
<keyword evidence="4 6" id="KW-0472">Membrane</keyword>
<evidence type="ECO:0000256" key="1">
    <source>
        <dbReference type="ARBA" id="ARBA00004127"/>
    </source>
</evidence>